<dbReference type="PANTHER" id="PTHR46696">
    <property type="entry name" value="P450, PUTATIVE (EUROFUNG)-RELATED"/>
    <property type="match status" value="1"/>
</dbReference>
<dbReference type="Proteomes" id="UP001501000">
    <property type="component" value="Unassembled WGS sequence"/>
</dbReference>
<evidence type="ECO:0000256" key="1">
    <source>
        <dbReference type="ARBA" id="ARBA00010617"/>
    </source>
</evidence>
<dbReference type="RefSeq" id="WP_345288259.1">
    <property type="nucleotide sequence ID" value="NZ_BAABAJ010000035.1"/>
</dbReference>
<dbReference type="InterPro" id="IPR036396">
    <property type="entry name" value="Cyt_P450_sf"/>
</dbReference>
<comment type="caution">
    <text evidence="2">The sequence shown here is derived from an EMBL/GenBank/DDBJ whole genome shotgun (WGS) entry which is preliminary data.</text>
</comment>
<dbReference type="Gene3D" id="1.10.630.10">
    <property type="entry name" value="Cytochrome P450"/>
    <property type="match status" value="1"/>
</dbReference>
<keyword evidence="3" id="KW-1185">Reference proteome</keyword>
<dbReference type="CDD" id="cd11029">
    <property type="entry name" value="CYP107-like"/>
    <property type="match status" value="1"/>
</dbReference>
<dbReference type="SUPFAM" id="SSF48264">
    <property type="entry name" value="Cytochrome P450"/>
    <property type="match status" value="1"/>
</dbReference>
<dbReference type="Pfam" id="PF00067">
    <property type="entry name" value="p450"/>
    <property type="match status" value="1"/>
</dbReference>
<dbReference type="PANTHER" id="PTHR46696:SF1">
    <property type="entry name" value="CYTOCHROME P450 YJIB-RELATED"/>
    <property type="match status" value="1"/>
</dbReference>
<dbReference type="InterPro" id="IPR001128">
    <property type="entry name" value="Cyt_P450"/>
</dbReference>
<name>A0ABP7NDX2_9ACTN</name>
<dbReference type="PRINTS" id="PR00359">
    <property type="entry name" value="BP450"/>
</dbReference>
<evidence type="ECO:0000313" key="2">
    <source>
        <dbReference type="EMBL" id="GAA3942819.1"/>
    </source>
</evidence>
<proteinExistence type="inferred from homology"/>
<reference evidence="3" key="1">
    <citation type="journal article" date="2019" name="Int. J. Syst. Evol. Microbiol.">
        <title>The Global Catalogue of Microorganisms (GCM) 10K type strain sequencing project: providing services to taxonomists for standard genome sequencing and annotation.</title>
        <authorList>
            <consortium name="The Broad Institute Genomics Platform"/>
            <consortium name="The Broad Institute Genome Sequencing Center for Infectious Disease"/>
            <person name="Wu L."/>
            <person name="Ma J."/>
        </authorList>
    </citation>
    <scope>NUCLEOTIDE SEQUENCE [LARGE SCALE GENOMIC DNA]</scope>
    <source>
        <strain evidence="3">JCM 16956</strain>
    </source>
</reference>
<protein>
    <submittedName>
        <fullName evidence="2">Cytochrome P450</fullName>
    </submittedName>
</protein>
<evidence type="ECO:0000313" key="3">
    <source>
        <dbReference type="Proteomes" id="UP001501000"/>
    </source>
</evidence>
<gene>
    <name evidence="2" type="ORF">GCM10022244_58320</name>
</gene>
<sequence length="415" mass="46270">MTSTQEAPTLFDSAYYQDPYAVYDWLRVHSPVHQFRFPVGDVPMVFLSRYDDVKELLTDQRFSNDGAAYGSELFKKSGMIFGADTLIGRILTVLDPPDHTRVRKLAMGAFTPRRAATWKEPVERIVQEALDDLEKSERPDVMDFASKIPAVVTGEILGFPLDRFADMLHAIERAFRAEPDNPNNEAEVSAAFEEIVSYGRELIVEKRRNPGEDLTSVFIQARDGEDRLTEDELVSMVALMIMAGIDTTRNLIGSAVLGLLDHPDQRKLLVENDELVAPAVEEFLRYDGAFCVGLFRIAKEDLVLKGVPVPAGTPVVAGLQSANHDPEKYTDPHRLDITREGPRHLALGHGLHNCMGAALARLESGVAVRALMHRFPQMQLAVPRSEVLFEENWLLRSLPTLPVDLYGDGPRPAAK</sequence>
<dbReference type="InterPro" id="IPR002397">
    <property type="entry name" value="Cyt_P450_B"/>
</dbReference>
<dbReference type="EMBL" id="BAABAJ010000035">
    <property type="protein sequence ID" value="GAA3942819.1"/>
    <property type="molecule type" value="Genomic_DNA"/>
</dbReference>
<organism evidence="2 3">
    <name type="scientific">Streptomyces gulbargensis</name>
    <dbReference type="NCBI Taxonomy" id="364901"/>
    <lineage>
        <taxon>Bacteria</taxon>
        <taxon>Bacillati</taxon>
        <taxon>Actinomycetota</taxon>
        <taxon>Actinomycetes</taxon>
        <taxon>Kitasatosporales</taxon>
        <taxon>Streptomycetaceae</taxon>
        <taxon>Streptomyces</taxon>
    </lineage>
</organism>
<comment type="similarity">
    <text evidence="1">Belongs to the cytochrome P450 family.</text>
</comment>
<accession>A0ABP7NDX2</accession>